<keyword evidence="3 9" id="KW-0507">mRNA processing</keyword>
<dbReference type="Pfam" id="PF00076">
    <property type="entry name" value="RRM_1"/>
    <property type="match status" value="1"/>
</dbReference>
<dbReference type="EMBL" id="LWDX02027077">
    <property type="protein sequence ID" value="OEL29679.1"/>
    <property type="molecule type" value="Genomic_DNA"/>
</dbReference>
<dbReference type="InterPro" id="IPR000504">
    <property type="entry name" value="RRM_dom"/>
</dbReference>
<name>A0A1E5VX40_9POAL</name>
<dbReference type="FunFam" id="3.30.70.330:FF:000225">
    <property type="entry name" value="U2 snRNP auxiliary factor large subunit"/>
    <property type="match status" value="1"/>
</dbReference>
<dbReference type="GO" id="GO:0003723">
    <property type="term" value="F:RNA binding"/>
    <property type="evidence" value="ECO:0007669"/>
    <property type="project" value="UniProtKB-UniRule"/>
</dbReference>
<evidence type="ECO:0000313" key="11">
    <source>
        <dbReference type="EMBL" id="OEL29679.1"/>
    </source>
</evidence>
<dbReference type="PROSITE" id="PS50102">
    <property type="entry name" value="RRM"/>
    <property type="match status" value="3"/>
</dbReference>
<dbReference type="InterPro" id="IPR012677">
    <property type="entry name" value="Nucleotide-bd_a/b_plait_sf"/>
</dbReference>
<evidence type="ECO:0000256" key="9">
    <source>
        <dbReference type="RuleBase" id="RU364135"/>
    </source>
</evidence>
<dbReference type="NCBIfam" id="TIGR01642">
    <property type="entry name" value="U2AF_lg"/>
    <property type="match status" value="1"/>
</dbReference>
<dbReference type="GO" id="GO:0005634">
    <property type="term" value="C:nucleus"/>
    <property type="evidence" value="ECO:0007669"/>
    <property type="project" value="UniProtKB-SubCell"/>
</dbReference>
<dbReference type="InterPro" id="IPR006529">
    <property type="entry name" value="U2AF_lg"/>
</dbReference>
<evidence type="ECO:0000256" key="8">
    <source>
        <dbReference type="PROSITE-ProRule" id="PRU00176"/>
    </source>
</evidence>
<dbReference type="FunFam" id="3.30.70.330:FF:000057">
    <property type="entry name" value="U2 snRNP auxiliary factor large subunit"/>
    <property type="match status" value="1"/>
</dbReference>
<evidence type="ECO:0000256" key="7">
    <source>
        <dbReference type="ARBA" id="ARBA00023242"/>
    </source>
</evidence>
<keyword evidence="6 9" id="KW-0508">mRNA splicing</keyword>
<reference evidence="11 12" key="1">
    <citation type="submission" date="2016-09" db="EMBL/GenBank/DDBJ databases">
        <title>The draft genome of Dichanthelium oligosanthes: A C3 panicoid grass species.</title>
        <authorList>
            <person name="Studer A.J."/>
            <person name="Schnable J.C."/>
            <person name="Brutnell T.P."/>
        </authorList>
    </citation>
    <scope>NUCLEOTIDE SEQUENCE [LARGE SCALE GENOMIC DNA]</scope>
    <source>
        <strain evidence="12">cv. Kellogg 1175</strain>
        <tissue evidence="11">Leaf</tissue>
    </source>
</reference>
<evidence type="ECO:0000256" key="4">
    <source>
        <dbReference type="ARBA" id="ARBA00022737"/>
    </source>
</evidence>
<keyword evidence="12" id="KW-1185">Reference proteome</keyword>
<keyword evidence="7 9" id="KW-0539">Nucleus</keyword>
<dbReference type="CDD" id="cd12232">
    <property type="entry name" value="RRM3_U2AF65"/>
    <property type="match status" value="1"/>
</dbReference>
<dbReference type="OrthoDB" id="10266058at2759"/>
<accession>A0A1E5VX40</accession>
<evidence type="ECO:0000256" key="6">
    <source>
        <dbReference type="ARBA" id="ARBA00023187"/>
    </source>
</evidence>
<evidence type="ECO:0000256" key="2">
    <source>
        <dbReference type="ARBA" id="ARBA00010269"/>
    </source>
</evidence>
<comment type="caution">
    <text evidence="11">The sequence shown here is derived from an EMBL/GenBank/DDBJ whole genome shotgun (WGS) entry which is preliminary data.</text>
</comment>
<comment type="function">
    <text evidence="9">Necessary for the splicing of pre-mRNA.</text>
</comment>
<dbReference type="Gene3D" id="3.30.70.330">
    <property type="match status" value="3"/>
</dbReference>
<evidence type="ECO:0000259" key="10">
    <source>
        <dbReference type="PROSITE" id="PS50102"/>
    </source>
</evidence>
<keyword evidence="5 8" id="KW-0694">RNA-binding</keyword>
<evidence type="ECO:0000256" key="1">
    <source>
        <dbReference type="ARBA" id="ARBA00004123"/>
    </source>
</evidence>
<dbReference type="InterPro" id="IPR003954">
    <property type="entry name" value="RRM_euk-type"/>
</dbReference>
<dbReference type="PANTHER" id="PTHR23139">
    <property type="entry name" value="RNA-BINDING PROTEIN"/>
    <property type="match status" value="1"/>
</dbReference>
<dbReference type="Proteomes" id="UP000095767">
    <property type="component" value="Unassembled WGS sequence"/>
</dbReference>
<dbReference type="STRING" id="888268.A0A1E5VX40"/>
<dbReference type="GO" id="GO:0008380">
    <property type="term" value="P:RNA splicing"/>
    <property type="evidence" value="ECO:0007669"/>
    <property type="project" value="UniProtKB-KW"/>
</dbReference>
<organism evidence="11 12">
    <name type="scientific">Dichanthelium oligosanthes</name>
    <dbReference type="NCBI Taxonomy" id="888268"/>
    <lineage>
        <taxon>Eukaryota</taxon>
        <taxon>Viridiplantae</taxon>
        <taxon>Streptophyta</taxon>
        <taxon>Embryophyta</taxon>
        <taxon>Tracheophyta</taxon>
        <taxon>Spermatophyta</taxon>
        <taxon>Magnoliopsida</taxon>
        <taxon>Liliopsida</taxon>
        <taxon>Poales</taxon>
        <taxon>Poaceae</taxon>
        <taxon>PACMAD clade</taxon>
        <taxon>Panicoideae</taxon>
        <taxon>Panicodae</taxon>
        <taxon>Paniceae</taxon>
        <taxon>Dichantheliinae</taxon>
        <taxon>Dichanthelium</taxon>
    </lineage>
</organism>
<protein>
    <recommendedName>
        <fullName evidence="9">Splicing factor U2af large subunit</fullName>
    </recommendedName>
    <alternativeName>
        <fullName evidence="9">U2 auxiliary factor 65 kDa subunit</fullName>
    </alternativeName>
    <alternativeName>
        <fullName evidence="9">U2 small nuclear ribonucleoprotein auxiliary factor large subunit (U2 snRNP auxiliary factor large subunit)</fullName>
    </alternativeName>
</protein>
<dbReference type="CDD" id="cd12230">
    <property type="entry name" value="RRM1_U2AF65"/>
    <property type="match status" value="1"/>
</dbReference>
<keyword evidence="4" id="KW-0677">Repeat</keyword>
<sequence length="377" mass="41194">MSGGEIGSGDADHRVEGVRREVLINNVPTYFFTSQVTRHARRVYVGGFPPSANEQTVATFFNQSMAAVGGNTGGPGDAVLNVYMNHERRFALVEMRLVEEASNAMALDGILFEGVPVNIRRPPDYNPCRAEALGPSMPSPRLNLAAVGIAQGSARGLEGPRRIFVGGLPNYLTEAQVRELLESFGPLRGLDLVKDLATGNSISYAYCAYQDCSVTDIACAALNGMRIGKDILTVRRANQITAEPEPEVETLLLEMVAEQQMQLQKLLHQVGLVPTKVICLNKVVTADTLKDDEEYEDIFEDMRLEAGKYGNLVKVVIPRPDPSGQPVSGVGKVFLEYVDIDGATKAKMELHGRFFDGNKVAAVYYPEDKFAYLEFDG</sequence>
<dbReference type="GO" id="GO:0006397">
    <property type="term" value="P:mRNA processing"/>
    <property type="evidence" value="ECO:0007669"/>
    <property type="project" value="UniProtKB-KW"/>
</dbReference>
<dbReference type="SMART" id="SM00360">
    <property type="entry name" value="RRM"/>
    <property type="match status" value="3"/>
</dbReference>
<dbReference type="SUPFAM" id="SSF54928">
    <property type="entry name" value="RNA-binding domain, RBD"/>
    <property type="match status" value="2"/>
</dbReference>
<dbReference type="CDD" id="cd12231">
    <property type="entry name" value="RRM2_U2AF65"/>
    <property type="match status" value="1"/>
</dbReference>
<gene>
    <name evidence="11" type="ORF">BAE44_0009300</name>
</gene>
<dbReference type="AlphaFoldDB" id="A0A1E5VX40"/>
<feature type="domain" description="RRM" evidence="10">
    <location>
        <begin position="282"/>
        <end position="367"/>
    </location>
</feature>
<comment type="similarity">
    <text evidence="2 9">Belongs to the splicing factor SR family.</text>
</comment>
<feature type="domain" description="RRM" evidence="10">
    <location>
        <begin position="161"/>
        <end position="239"/>
    </location>
</feature>
<evidence type="ECO:0000313" key="12">
    <source>
        <dbReference type="Proteomes" id="UP000095767"/>
    </source>
</evidence>
<dbReference type="InterPro" id="IPR035979">
    <property type="entry name" value="RBD_domain_sf"/>
</dbReference>
<evidence type="ECO:0000256" key="5">
    <source>
        <dbReference type="ARBA" id="ARBA00022884"/>
    </source>
</evidence>
<proteinExistence type="inferred from homology"/>
<evidence type="ECO:0000256" key="3">
    <source>
        <dbReference type="ARBA" id="ARBA00022664"/>
    </source>
</evidence>
<feature type="domain" description="RRM" evidence="10">
    <location>
        <begin position="41"/>
        <end position="124"/>
    </location>
</feature>
<dbReference type="SMART" id="SM00361">
    <property type="entry name" value="RRM_1"/>
    <property type="match status" value="1"/>
</dbReference>
<comment type="subcellular location">
    <subcellularLocation>
        <location evidence="1 9">Nucleus</location>
    </subcellularLocation>
</comment>